<comment type="caution">
    <text evidence="1">The sequence shown here is derived from an EMBL/GenBank/DDBJ whole genome shotgun (WGS) entry which is preliminary data.</text>
</comment>
<evidence type="ECO:0000313" key="2">
    <source>
        <dbReference type="Proteomes" id="UP000231648"/>
    </source>
</evidence>
<name>A0A2M8KCH7_9BACT</name>
<accession>A0A2M8KCH7</accession>
<evidence type="ECO:0000313" key="1">
    <source>
        <dbReference type="EMBL" id="PJE57632.1"/>
    </source>
</evidence>
<dbReference type="EMBL" id="PFDX01000010">
    <property type="protein sequence ID" value="PJE57632.1"/>
    <property type="molecule type" value="Genomic_DNA"/>
</dbReference>
<reference evidence="2" key="1">
    <citation type="submission" date="2017-09" db="EMBL/GenBank/DDBJ databases">
        <title>Depth-based differentiation of microbial function through sediment-hosted aquifers and enrichment of novel symbionts in the deep terrestrial subsurface.</title>
        <authorList>
            <person name="Probst A.J."/>
            <person name="Ladd B."/>
            <person name="Jarett J.K."/>
            <person name="Geller-Mcgrath D.E."/>
            <person name="Sieber C.M.K."/>
            <person name="Emerson J.B."/>
            <person name="Anantharaman K."/>
            <person name="Thomas B.C."/>
            <person name="Malmstrom R."/>
            <person name="Stieglmeier M."/>
            <person name="Klingl A."/>
            <person name="Woyke T."/>
            <person name="Ryan C.M."/>
            <person name="Banfield J.F."/>
        </authorList>
    </citation>
    <scope>NUCLEOTIDE SEQUENCE [LARGE SCALE GENOMIC DNA]</scope>
</reference>
<organism evidence="1 2">
    <name type="scientific">Candidatus Portnoybacteria bacterium CG10_big_fil_rev_8_21_14_0_10_38_18</name>
    <dbReference type="NCBI Taxonomy" id="1974813"/>
    <lineage>
        <taxon>Bacteria</taxon>
        <taxon>Candidatus Portnoyibacteriota</taxon>
    </lineage>
</organism>
<gene>
    <name evidence="1" type="ORF">COU82_00805</name>
</gene>
<sequence>MKIKIITTLIIIITLVPLTGLAQFDFNLENLFTGENDVQSNITLVDFYLIWSADTYVPYEYQGRALPSPGSKITVQAIVTAIGDTTNLKYSWFIENIFQSSKSGYGRTTFSFYASQRPNGYQTIKVQVFNEDRTIFDEISIEIPIVQPEVVIHSYQNHSIFSDQTVKTSNISSGKNFFFTAKPYFFSINKLTDLSFQWKFANQEPLISSAYNANVLNLAIEGKNDEKVIENSLWLNVVNKNNPQQKAMQTIRISIQ</sequence>
<proteinExistence type="predicted"/>
<dbReference type="Proteomes" id="UP000231648">
    <property type="component" value="Unassembled WGS sequence"/>
</dbReference>
<evidence type="ECO:0008006" key="3">
    <source>
        <dbReference type="Google" id="ProtNLM"/>
    </source>
</evidence>
<protein>
    <recommendedName>
        <fullName evidence="3">PKD domain-containing protein</fullName>
    </recommendedName>
</protein>
<dbReference type="AlphaFoldDB" id="A0A2M8KCH7"/>